<evidence type="ECO:0000313" key="11">
    <source>
        <dbReference type="EMBL" id="NHN29263.1"/>
    </source>
</evidence>
<dbReference type="Pfam" id="PF07685">
    <property type="entry name" value="GATase_3"/>
    <property type="match status" value="1"/>
</dbReference>
<evidence type="ECO:0000256" key="2">
    <source>
        <dbReference type="ARBA" id="ARBA00004953"/>
    </source>
</evidence>
<dbReference type="CDD" id="cd01750">
    <property type="entry name" value="GATase1_CobQ"/>
    <property type="match status" value="1"/>
</dbReference>
<dbReference type="SUPFAM" id="SSF52540">
    <property type="entry name" value="P-loop containing nucleoside triphosphate hydrolases"/>
    <property type="match status" value="1"/>
</dbReference>
<dbReference type="PROSITE" id="PS00105">
    <property type="entry name" value="AA_TRANSFER_CLASS_1"/>
    <property type="match status" value="1"/>
</dbReference>
<comment type="function">
    <text evidence="6">Catalyzes amidations at positions B, D, E, and G on adenosylcobyrinic A,C-diamide. NH(2) groups are provided by glutamine, and one molecule of ATP is hydrogenolyzed for each amidation.</text>
</comment>
<evidence type="ECO:0000259" key="8">
    <source>
        <dbReference type="Pfam" id="PF00155"/>
    </source>
</evidence>
<dbReference type="PANTHER" id="PTHR21343:SF1">
    <property type="entry name" value="COBYRIC ACID SYNTHASE"/>
    <property type="match status" value="1"/>
</dbReference>
<dbReference type="Pfam" id="PF00155">
    <property type="entry name" value="Aminotran_1_2"/>
    <property type="match status" value="1"/>
</dbReference>
<gene>
    <name evidence="6" type="primary">cobQ</name>
    <name evidence="11" type="ORF">G9U52_05390</name>
</gene>
<evidence type="ECO:0000256" key="3">
    <source>
        <dbReference type="ARBA" id="ARBA00022573"/>
    </source>
</evidence>
<comment type="pathway">
    <text evidence="2 6">Cofactor biosynthesis; adenosylcobalamin biosynthesis.</text>
</comment>
<comment type="catalytic activity">
    <reaction evidence="5">
        <text>O-phospho-L-threonine + H(+) = (R)-1-aminopropan-2-yl phosphate + CO2</text>
        <dbReference type="Rhea" id="RHEA:11492"/>
        <dbReference type="ChEBI" id="CHEBI:15378"/>
        <dbReference type="ChEBI" id="CHEBI:16526"/>
        <dbReference type="ChEBI" id="CHEBI:58563"/>
        <dbReference type="ChEBI" id="CHEBI:58675"/>
        <dbReference type="EC" id="4.1.1.81"/>
    </reaction>
</comment>
<dbReference type="InterPro" id="IPR011698">
    <property type="entry name" value="GATase_3"/>
</dbReference>
<dbReference type="NCBIfam" id="TIGR00313">
    <property type="entry name" value="cobQ"/>
    <property type="match status" value="1"/>
</dbReference>
<dbReference type="PANTHER" id="PTHR21343">
    <property type="entry name" value="DETHIOBIOTIN SYNTHETASE"/>
    <property type="match status" value="1"/>
</dbReference>
<dbReference type="InterPro" id="IPR029062">
    <property type="entry name" value="Class_I_gatase-like"/>
</dbReference>
<dbReference type="InterPro" id="IPR015422">
    <property type="entry name" value="PyrdxlP-dep_Trfase_small"/>
</dbReference>
<evidence type="ECO:0000256" key="4">
    <source>
        <dbReference type="ARBA" id="ARBA00022962"/>
    </source>
</evidence>
<comment type="caution">
    <text evidence="11">The sequence shown here is derived from an EMBL/GenBank/DDBJ whole genome shotgun (WGS) entry which is preliminary data.</text>
</comment>
<dbReference type="PROSITE" id="PS51274">
    <property type="entry name" value="GATASE_COBBQ"/>
    <property type="match status" value="1"/>
</dbReference>
<evidence type="ECO:0000313" key="12">
    <source>
        <dbReference type="Proteomes" id="UP001165962"/>
    </source>
</evidence>
<comment type="similarity">
    <text evidence="6">Belongs to the CobB/CobQ family. CobQ subfamily.</text>
</comment>
<dbReference type="HAMAP" id="MF_00028">
    <property type="entry name" value="CobQ"/>
    <property type="match status" value="1"/>
</dbReference>
<dbReference type="InterPro" id="IPR047045">
    <property type="entry name" value="CobQ_N"/>
</dbReference>
<dbReference type="InterPro" id="IPR027417">
    <property type="entry name" value="P-loop_NTPase"/>
</dbReference>
<dbReference type="NCBIfam" id="NF001989">
    <property type="entry name" value="PRK00784.1"/>
    <property type="match status" value="1"/>
</dbReference>
<dbReference type="Pfam" id="PF01656">
    <property type="entry name" value="CbiA"/>
    <property type="match status" value="1"/>
</dbReference>
<dbReference type="SUPFAM" id="SSF53383">
    <property type="entry name" value="PLP-dependent transferases"/>
    <property type="match status" value="1"/>
</dbReference>
<evidence type="ECO:0000256" key="5">
    <source>
        <dbReference type="ARBA" id="ARBA00048531"/>
    </source>
</evidence>
<proteinExistence type="inferred from homology"/>
<feature type="domain" description="CobQ/CobB/MinD/ParA nucleotide binding" evidence="9">
    <location>
        <begin position="416"/>
        <end position="645"/>
    </location>
</feature>
<dbReference type="NCBIfam" id="TIGR01140">
    <property type="entry name" value="L_thr_O3P_dcar"/>
    <property type="match status" value="1"/>
</dbReference>
<dbReference type="Gene3D" id="3.90.1150.10">
    <property type="entry name" value="Aspartate Aminotransferase, domain 1"/>
    <property type="match status" value="1"/>
</dbReference>
<dbReference type="SUPFAM" id="SSF52317">
    <property type="entry name" value="Class I glutamine amidotransferase-like"/>
    <property type="match status" value="1"/>
</dbReference>
<reference evidence="11" key="1">
    <citation type="submission" date="2020-03" db="EMBL/GenBank/DDBJ databases">
        <title>Draft sequencing of Paenibacilllus sp. S3N08.</title>
        <authorList>
            <person name="Kim D.-U."/>
        </authorList>
    </citation>
    <scope>NUCLEOTIDE SEQUENCE</scope>
    <source>
        <strain evidence="11">S3N08</strain>
    </source>
</reference>
<dbReference type="Gene3D" id="3.40.640.10">
    <property type="entry name" value="Type I PLP-dependent aspartate aminotransferase-like (Major domain)"/>
    <property type="match status" value="1"/>
</dbReference>
<evidence type="ECO:0000256" key="1">
    <source>
        <dbReference type="ARBA" id="ARBA00003444"/>
    </source>
</evidence>
<evidence type="ECO:0000256" key="6">
    <source>
        <dbReference type="HAMAP-Rule" id="MF_00028"/>
    </source>
</evidence>
<dbReference type="InterPro" id="IPR015424">
    <property type="entry name" value="PyrdxlP-dep_Trfase"/>
</dbReference>
<comment type="function">
    <text evidence="1">Decarboxylates L-threonine-O-3-phosphate to yield (R)-1-amino-2-propanol O-2-phosphate, the precursor for the linkage between the nucleotide loop and the corrin ring in cobalamin.</text>
</comment>
<feature type="region of interest" description="Disordered" evidence="7">
    <location>
        <begin position="657"/>
        <end position="676"/>
    </location>
</feature>
<evidence type="ECO:0000256" key="7">
    <source>
        <dbReference type="SAM" id="MobiDB-lite"/>
    </source>
</evidence>
<sequence>MLEKYGHGGDLWTAAEKFGVSKESLLDYSSNMNPLGPSDVVEKTMRERWREVAAYPDPAVRELRSQLSAKYRIPVESILVGNGAAELIDLAVRVIRPGVTALARPSFGEYEEAAEKVGSTILEIPLHEANGFVLQLSDLMQAASETDLLFLASPNNPTGRLLSAEVRGYLAKSDSGKPVILDEAFIDFCPDEEQLTMIRLAAESPHLMVIRSMTKFYSIPGLRLGFIVGHPERIRELQRQQVQWSVNTIAQLVGVGVLGDQAFESRTHAWLAEERPWMVRMLEGLGLQVTPSDTNYLLFSMRGLGLNAQDLQREMGQRGVMVRDASHFAGLDASYVRVAIRLRESNERLIVALRASFTALRSVNSDASPAAGLLDANADTKHESVSQPEPKLIMAATIQSAIEWEPEALKPLAPTLMVQGTSSDAGKSLITTAFCRILLQDGQRIAPFKSQNMSLNSYVTLDGKEIGRAQGMQADACRIAATTDMNPILLKPKKDMVAQVVVHGRPYRDFNAREYREKYLSEAEVIVKEALVRLREAYDVVVIEGAGSPAEVNLKDRDIVNMRLAGWADAPVVLVADIDRGGVFASLLGTMEIFTPEERARVKGFIINKFRGDVTLLKPGLDWLEARTGKPVLGVIPFLPDLELEDEDSASLDRKLSTGNLQSGRAGGKSTDPAEAANRVEGINSTADGASLEKLDIAVIRLPRLSNFTDVDPLLYESDVNLRYVSSPAELGTADAILIPGSKNTVDDLIFLRESGLEQALLQHVQLGGHMVGICAGYQMLGEHLLDPELTESDRPETRGLGLLPIVTTFEAEKRTVRTEGTTRLFAEIDQVLPVSGYEIHMGQSRFLSPVAHPFQLQGDNAELPDHPDGAVSEDEKVWGTYVHGILHNDLFRRAWLNNLRRSKGWEPKAAELYFQDRREAAFDRLAEHVRNHLDMARIYEMIGIDKQVSK</sequence>
<dbReference type="Proteomes" id="UP001165962">
    <property type="component" value="Unassembled WGS sequence"/>
</dbReference>
<dbReference type="InterPro" id="IPR004459">
    <property type="entry name" value="CobQ_synth"/>
</dbReference>
<feature type="domain" description="CobB/CobQ-like glutamine amidotransferase" evidence="10">
    <location>
        <begin position="696"/>
        <end position="890"/>
    </location>
</feature>
<dbReference type="InterPro" id="IPR002586">
    <property type="entry name" value="CobQ/CobB/MinD/ParA_Nub-bd_dom"/>
</dbReference>
<accession>A0ABX0J364</accession>
<dbReference type="InterPro" id="IPR004839">
    <property type="entry name" value="Aminotransferase_I/II_large"/>
</dbReference>
<dbReference type="Gene3D" id="3.40.50.880">
    <property type="match status" value="1"/>
</dbReference>
<dbReference type="RefSeq" id="WP_166147065.1">
    <property type="nucleotide sequence ID" value="NZ_JAAOIW010000002.1"/>
</dbReference>
<dbReference type="CDD" id="cd00609">
    <property type="entry name" value="AAT_like"/>
    <property type="match status" value="1"/>
</dbReference>
<feature type="domain" description="Aminotransferase class I/classII large" evidence="8">
    <location>
        <begin position="27"/>
        <end position="350"/>
    </location>
</feature>
<evidence type="ECO:0000259" key="9">
    <source>
        <dbReference type="Pfam" id="PF01656"/>
    </source>
</evidence>
<dbReference type="InterPro" id="IPR033949">
    <property type="entry name" value="CobQ_GATase1"/>
</dbReference>
<dbReference type="InterPro" id="IPR004838">
    <property type="entry name" value="NHTrfase_class1_PyrdxlP-BS"/>
</dbReference>
<name>A0ABX0J364_9BACL</name>
<keyword evidence="12" id="KW-1185">Reference proteome</keyword>
<dbReference type="InterPro" id="IPR015421">
    <property type="entry name" value="PyrdxlP-dep_Trfase_major"/>
</dbReference>
<keyword evidence="3 6" id="KW-0169">Cobalamin biosynthesis</keyword>
<dbReference type="EMBL" id="JAAOIW010000002">
    <property type="protein sequence ID" value="NHN29263.1"/>
    <property type="molecule type" value="Genomic_DNA"/>
</dbReference>
<dbReference type="CDD" id="cd05389">
    <property type="entry name" value="CobQ_N"/>
    <property type="match status" value="1"/>
</dbReference>
<feature type="active site" evidence="6">
    <location>
        <position position="884"/>
    </location>
</feature>
<keyword evidence="4 6" id="KW-0315">Glutamine amidotransferase</keyword>
<protein>
    <recommendedName>
        <fullName evidence="6">Cobyric acid synthase</fullName>
    </recommendedName>
</protein>
<organism evidence="11 12">
    <name type="scientific">Paenibacillus agricola</name>
    <dbReference type="NCBI Taxonomy" id="2716264"/>
    <lineage>
        <taxon>Bacteria</taxon>
        <taxon>Bacillati</taxon>
        <taxon>Bacillota</taxon>
        <taxon>Bacilli</taxon>
        <taxon>Bacillales</taxon>
        <taxon>Paenibacillaceae</taxon>
        <taxon>Paenibacillus</taxon>
    </lineage>
</organism>
<dbReference type="Gene3D" id="3.40.50.300">
    <property type="entry name" value="P-loop containing nucleotide triphosphate hydrolases"/>
    <property type="match status" value="1"/>
</dbReference>
<feature type="active site" description="Nucleophile" evidence="6">
    <location>
        <position position="775"/>
    </location>
</feature>
<dbReference type="InterPro" id="IPR005860">
    <property type="entry name" value="CobD"/>
</dbReference>
<evidence type="ECO:0000259" key="10">
    <source>
        <dbReference type="Pfam" id="PF07685"/>
    </source>
</evidence>